<dbReference type="InterPro" id="IPR012902">
    <property type="entry name" value="N_methyl_site"/>
</dbReference>
<keyword evidence="1" id="KW-0472">Membrane</keyword>
<evidence type="ECO:0000313" key="3">
    <source>
        <dbReference type="Proteomes" id="UP000016487"/>
    </source>
</evidence>
<accession>A0AAD4AMI8</accession>
<dbReference type="Pfam" id="PF07963">
    <property type="entry name" value="N_methyl"/>
    <property type="match status" value="1"/>
</dbReference>
<reference evidence="2" key="2">
    <citation type="submission" date="2015-03" db="EMBL/GenBank/DDBJ databases">
        <title>Genome sequence of Pseudoalteromonas citrea.</title>
        <authorList>
            <person name="Xie B.-B."/>
            <person name="Rong J.-C."/>
            <person name="Qin Q.-L."/>
            <person name="Zhang Y.-Z."/>
        </authorList>
    </citation>
    <scope>NUCLEOTIDE SEQUENCE</scope>
    <source>
        <strain evidence="2">DSM 8771</strain>
    </source>
</reference>
<dbReference type="SUPFAM" id="SSF54523">
    <property type="entry name" value="Pili subunits"/>
    <property type="match status" value="1"/>
</dbReference>
<feature type="transmembrane region" description="Helical" evidence="1">
    <location>
        <begin position="12"/>
        <end position="34"/>
    </location>
</feature>
<dbReference type="EMBL" id="AHBZ03000012">
    <property type="protein sequence ID" value="KAF7775487.1"/>
    <property type="molecule type" value="Genomic_DNA"/>
</dbReference>
<keyword evidence="1" id="KW-1133">Transmembrane helix</keyword>
<evidence type="ECO:0000256" key="1">
    <source>
        <dbReference type="SAM" id="Phobius"/>
    </source>
</evidence>
<organism evidence="2 3">
    <name type="scientific">Pseudoalteromonas citrea</name>
    <dbReference type="NCBI Taxonomy" id="43655"/>
    <lineage>
        <taxon>Bacteria</taxon>
        <taxon>Pseudomonadati</taxon>
        <taxon>Pseudomonadota</taxon>
        <taxon>Gammaproteobacteria</taxon>
        <taxon>Alteromonadales</taxon>
        <taxon>Pseudoalteromonadaceae</taxon>
        <taxon>Pseudoalteromonas</taxon>
    </lineage>
</organism>
<gene>
    <name evidence="2" type="ORF">PCIT_a1689</name>
</gene>
<keyword evidence="1" id="KW-0812">Transmembrane</keyword>
<name>A0AAD4AMI8_9GAMM</name>
<comment type="caution">
    <text evidence="2">The sequence shown here is derived from an EMBL/GenBank/DDBJ whole genome shotgun (WGS) entry which is preliminary data.</text>
</comment>
<proteinExistence type="predicted"/>
<dbReference type="NCBIfam" id="TIGR02532">
    <property type="entry name" value="IV_pilin_GFxxxE"/>
    <property type="match status" value="1"/>
</dbReference>
<evidence type="ECO:0000313" key="2">
    <source>
        <dbReference type="EMBL" id="KAF7775487.1"/>
    </source>
</evidence>
<dbReference type="AlphaFoldDB" id="A0AAD4AMI8"/>
<sequence length="135" mass="15557">MSRFRKTRGFSLIELMVVLAIMGVVMSLTGGLVFKAFEKNKRHVELQRIKQTFKVYSYKSFYTGANIKIKLRDNQAIITNMVDDSTKIMMFDSLNFVSDTFSISRKLTVVPNQFGIFINEIPVFYPVPSVLKNEK</sequence>
<dbReference type="InterPro" id="IPR045584">
    <property type="entry name" value="Pilin-like"/>
</dbReference>
<reference evidence="2" key="1">
    <citation type="journal article" date="2012" name="J. Bacteriol.">
        <title>Genome sequences of type strains of seven species of the marine bacterium Pseudoalteromonas.</title>
        <authorList>
            <person name="Xie B.B."/>
            <person name="Shu Y.L."/>
            <person name="Qin Q.L."/>
            <person name="Rong J.C."/>
            <person name="Zhang X.Y."/>
            <person name="Chen X.L."/>
            <person name="Shi M."/>
            <person name="He H.L."/>
            <person name="Zhou B.C."/>
            <person name="Zhang Y.Z."/>
        </authorList>
    </citation>
    <scope>NUCLEOTIDE SEQUENCE</scope>
    <source>
        <strain evidence="2">DSM 8771</strain>
    </source>
</reference>
<dbReference type="Proteomes" id="UP000016487">
    <property type="component" value="Unassembled WGS sequence"/>
</dbReference>
<evidence type="ECO:0008006" key="4">
    <source>
        <dbReference type="Google" id="ProtNLM"/>
    </source>
</evidence>
<protein>
    <recommendedName>
        <fullName evidence="4">Prepilin-type cleavage/methylation domain-containing protein</fullName>
    </recommendedName>
</protein>
<dbReference type="PROSITE" id="PS00409">
    <property type="entry name" value="PROKAR_NTER_METHYL"/>
    <property type="match status" value="1"/>
</dbReference>